<organism evidence="3 4">
    <name type="scientific">Aspergillus calidoustus</name>
    <dbReference type="NCBI Taxonomy" id="454130"/>
    <lineage>
        <taxon>Eukaryota</taxon>
        <taxon>Fungi</taxon>
        <taxon>Dikarya</taxon>
        <taxon>Ascomycota</taxon>
        <taxon>Pezizomycotina</taxon>
        <taxon>Eurotiomycetes</taxon>
        <taxon>Eurotiomycetidae</taxon>
        <taxon>Eurotiales</taxon>
        <taxon>Aspergillaceae</taxon>
        <taxon>Aspergillus</taxon>
        <taxon>Aspergillus subgen. Nidulantes</taxon>
    </lineage>
</organism>
<keyword evidence="4" id="KW-1185">Reference proteome</keyword>
<reference evidence="4" key="1">
    <citation type="journal article" date="2016" name="Genome Announc.">
        <title>Draft genome sequences of fungus Aspergillus calidoustus.</title>
        <authorList>
            <person name="Horn F."/>
            <person name="Linde J."/>
            <person name="Mattern D.J."/>
            <person name="Walther G."/>
            <person name="Guthke R."/>
            <person name="Scherlach K."/>
            <person name="Martin K."/>
            <person name="Brakhage A.A."/>
            <person name="Petzke L."/>
            <person name="Valiante V."/>
        </authorList>
    </citation>
    <scope>NUCLEOTIDE SEQUENCE [LARGE SCALE GENOMIC DNA]</scope>
    <source>
        <strain evidence="4">SF006504</strain>
    </source>
</reference>
<feature type="region of interest" description="Disordered" evidence="1">
    <location>
        <begin position="1"/>
        <end position="22"/>
    </location>
</feature>
<keyword evidence="2" id="KW-0812">Transmembrane</keyword>
<gene>
    <name evidence="3" type="ORF">ASPCAL01616</name>
</gene>
<protein>
    <recommendedName>
        <fullName evidence="5">Monooxygenase</fullName>
    </recommendedName>
</protein>
<dbReference type="Proteomes" id="UP000054771">
    <property type="component" value="Unassembled WGS sequence"/>
</dbReference>
<feature type="compositionally biased region" description="Low complexity" evidence="1">
    <location>
        <begin position="1"/>
        <end position="19"/>
    </location>
</feature>
<sequence>MAPLNPLLDPTTTRPPTSLDQSTSIPRQTLLFNNFQPSTWLLAAAALQGTLTWLFPSAFRFTVISALLILLYRATDVFLMMYGVKRNPAMDGVIREKFSAQIPFADGSFGDRPSRDKVAVIMLGSKSNHPLGIFSPGYQKVAQLYADMVADLEANRDEYSYLTSTRWVSNTDPAINASREIMTIFYFRSLEGVHKFAHGPIHRKGWDWWSRNSKEHPEISICHEVYEADAGRWENVYLNYRPMGLASARFPIAQTGGQKEGEGGGEKQWISAIVDASKANMKSSKARLGWGSH</sequence>
<evidence type="ECO:0000313" key="4">
    <source>
        <dbReference type="Proteomes" id="UP000054771"/>
    </source>
</evidence>
<accession>A0A0U5C3R8</accession>
<evidence type="ECO:0008006" key="5">
    <source>
        <dbReference type="Google" id="ProtNLM"/>
    </source>
</evidence>
<keyword evidence="2" id="KW-0472">Membrane</keyword>
<evidence type="ECO:0000256" key="2">
    <source>
        <dbReference type="SAM" id="Phobius"/>
    </source>
</evidence>
<dbReference type="AlphaFoldDB" id="A0A0U5C3R8"/>
<dbReference type="OMA" id="IHKFAHE"/>
<dbReference type="EMBL" id="CDMC01000001">
    <property type="protein sequence ID" value="CEL02041.1"/>
    <property type="molecule type" value="Genomic_DNA"/>
</dbReference>
<dbReference type="InterPro" id="IPR025444">
    <property type="entry name" value="Monooxy_af470"/>
</dbReference>
<evidence type="ECO:0000313" key="3">
    <source>
        <dbReference type="EMBL" id="CEL02041.1"/>
    </source>
</evidence>
<keyword evidence="2" id="KW-1133">Transmembrane helix</keyword>
<evidence type="ECO:0000256" key="1">
    <source>
        <dbReference type="SAM" id="MobiDB-lite"/>
    </source>
</evidence>
<dbReference type="STRING" id="454130.A0A0U5C3R8"/>
<proteinExistence type="predicted"/>
<feature type="transmembrane region" description="Helical" evidence="2">
    <location>
        <begin position="51"/>
        <end position="72"/>
    </location>
</feature>
<dbReference type="OrthoDB" id="3202396at2759"/>
<name>A0A0U5C3R8_ASPCI</name>
<dbReference type="Pfam" id="PF13826">
    <property type="entry name" value="Monooxy_af470-like"/>
    <property type="match status" value="1"/>
</dbReference>